<dbReference type="EMBL" id="CADCUP010000203">
    <property type="protein sequence ID" value="CAA9413984.1"/>
    <property type="molecule type" value="Genomic_DNA"/>
</dbReference>
<feature type="non-terminal residue" evidence="2">
    <location>
        <position position="255"/>
    </location>
</feature>
<dbReference type="GO" id="GO:0047826">
    <property type="term" value="F:D-lysine 5,6-aminomutase activity"/>
    <property type="evidence" value="ECO:0007669"/>
    <property type="project" value="UniProtKB-EC"/>
</dbReference>
<accession>A0A6J4PIS5</accession>
<dbReference type="EC" id="5.4.3.4" evidence="2"/>
<keyword evidence="2" id="KW-0413">Isomerase</keyword>
<dbReference type="AlphaFoldDB" id="A0A6J4PIS5"/>
<dbReference type="EC" id="5.4.3.3" evidence="2"/>
<gene>
    <name evidence="2" type="ORF">AVDCRST_MAG06-3060</name>
</gene>
<feature type="compositionally biased region" description="Low complexity" evidence="1">
    <location>
        <begin position="143"/>
        <end position="161"/>
    </location>
</feature>
<feature type="compositionally biased region" description="Basic residues" evidence="1">
    <location>
        <begin position="220"/>
        <end position="241"/>
    </location>
</feature>
<protein>
    <submittedName>
        <fullName evidence="2">L-beta-lysine 5,6-aminomutase beta subunit @ D-lysine 5,6-aminomutase beta subunit</fullName>
        <ecNumber evidence="2">5.4.3.3</ecNumber>
        <ecNumber evidence="2">5.4.3.4</ecNumber>
    </submittedName>
</protein>
<evidence type="ECO:0000256" key="1">
    <source>
        <dbReference type="SAM" id="MobiDB-lite"/>
    </source>
</evidence>
<feature type="region of interest" description="Disordered" evidence="1">
    <location>
        <begin position="1"/>
        <end position="255"/>
    </location>
</feature>
<evidence type="ECO:0000313" key="2">
    <source>
        <dbReference type="EMBL" id="CAA9413984.1"/>
    </source>
</evidence>
<feature type="compositionally biased region" description="Low complexity" evidence="1">
    <location>
        <begin position="66"/>
        <end position="108"/>
    </location>
</feature>
<feature type="non-terminal residue" evidence="2">
    <location>
        <position position="1"/>
    </location>
</feature>
<sequence length="255" mass="28049">ERGDRRQDHPAVRRHHGRRDGAGVLHPADAALQGRRGCRRAARREDGHRPGPGRARQADGPRLHVLRGLRAGQPPRRPLPGAGRRARLPAADAQGGQRRHQALAAAQAGGRGRLHRHRRPHGRHRRHPQHQGLRRGEGPGVLPRAQGGQPRGPGQRPAAGRGRARGEGRRRARLPGGHPARRPPPQHPGDVGGLPRGLPLGDPAAARRRRTALRRGDGRRARRRPGLQPRHHPGRGRLLHRPPHDPRAERQEGLL</sequence>
<reference evidence="2" key="1">
    <citation type="submission" date="2020-02" db="EMBL/GenBank/DDBJ databases">
        <authorList>
            <person name="Meier V. D."/>
        </authorList>
    </citation>
    <scope>NUCLEOTIDE SEQUENCE</scope>
    <source>
        <strain evidence="2">AVDCRST_MAG06</strain>
    </source>
</reference>
<name>A0A6J4PIS5_9ACTN</name>
<feature type="compositionally biased region" description="Basic and acidic residues" evidence="1">
    <location>
        <begin position="1"/>
        <end position="11"/>
    </location>
</feature>
<organism evidence="2">
    <name type="scientific">uncultured Nocardioides sp</name>
    <dbReference type="NCBI Taxonomy" id="198441"/>
    <lineage>
        <taxon>Bacteria</taxon>
        <taxon>Bacillati</taxon>
        <taxon>Actinomycetota</taxon>
        <taxon>Actinomycetes</taxon>
        <taxon>Propionibacteriales</taxon>
        <taxon>Nocardioidaceae</taxon>
        <taxon>Nocardioides</taxon>
        <taxon>environmental samples</taxon>
    </lineage>
</organism>
<feature type="compositionally biased region" description="Basic and acidic residues" evidence="1">
    <location>
        <begin position="242"/>
        <end position="255"/>
    </location>
</feature>
<proteinExistence type="predicted"/>
<feature type="compositionally biased region" description="Basic residues" evidence="1">
    <location>
        <begin position="112"/>
        <end position="133"/>
    </location>
</feature>